<dbReference type="InterPro" id="IPR011009">
    <property type="entry name" value="Kinase-like_dom_sf"/>
</dbReference>
<dbReference type="OrthoDB" id="538607at2759"/>
<name>A0A0C2Z1Z4_HEBCY</name>
<feature type="compositionally biased region" description="Polar residues" evidence="1">
    <location>
        <begin position="241"/>
        <end position="263"/>
    </location>
</feature>
<dbReference type="EMBL" id="KN831770">
    <property type="protein sequence ID" value="KIM47222.1"/>
    <property type="molecule type" value="Genomic_DNA"/>
</dbReference>
<accession>A0A0C2Z1Z4</accession>
<dbReference type="PANTHER" id="PTHR44329">
    <property type="entry name" value="SERINE/THREONINE-PROTEIN KINASE TNNI3K-RELATED"/>
    <property type="match status" value="1"/>
</dbReference>
<evidence type="ECO:0000313" key="4">
    <source>
        <dbReference type="Proteomes" id="UP000053424"/>
    </source>
</evidence>
<dbReference type="SUPFAM" id="SSF56112">
    <property type="entry name" value="Protein kinase-like (PK-like)"/>
    <property type="match status" value="1"/>
</dbReference>
<dbReference type="Gene3D" id="1.10.510.10">
    <property type="entry name" value="Transferase(Phosphotransferase) domain 1"/>
    <property type="match status" value="1"/>
</dbReference>
<dbReference type="GO" id="GO:0005524">
    <property type="term" value="F:ATP binding"/>
    <property type="evidence" value="ECO:0007669"/>
    <property type="project" value="InterPro"/>
</dbReference>
<evidence type="ECO:0000259" key="2">
    <source>
        <dbReference type="PROSITE" id="PS50011"/>
    </source>
</evidence>
<dbReference type="STRING" id="686832.A0A0C2Z1Z4"/>
<evidence type="ECO:0000313" key="3">
    <source>
        <dbReference type="EMBL" id="KIM47222.1"/>
    </source>
</evidence>
<dbReference type="InterPro" id="IPR051681">
    <property type="entry name" value="Ser/Thr_Kinases-Pseudokinases"/>
</dbReference>
<feature type="region of interest" description="Disordered" evidence="1">
    <location>
        <begin position="169"/>
        <end position="193"/>
    </location>
</feature>
<dbReference type="HOGENOM" id="CLU_000288_7_18_1"/>
<dbReference type="AlphaFoldDB" id="A0A0C2Z1Z4"/>
<reference evidence="4" key="2">
    <citation type="submission" date="2015-01" db="EMBL/GenBank/DDBJ databases">
        <title>Evolutionary Origins and Diversification of the Mycorrhizal Mutualists.</title>
        <authorList>
            <consortium name="DOE Joint Genome Institute"/>
            <consortium name="Mycorrhizal Genomics Consortium"/>
            <person name="Kohler A."/>
            <person name="Kuo A."/>
            <person name="Nagy L.G."/>
            <person name="Floudas D."/>
            <person name="Copeland A."/>
            <person name="Barry K.W."/>
            <person name="Cichocki N."/>
            <person name="Veneault-Fourrey C."/>
            <person name="LaButti K."/>
            <person name="Lindquist E.A."/>
            <person name="Lipzen A."/>
            <person name="Lundell T."/>
            <person name="Morin E."/>
            <person name="Murat C."/>
            <person name="Riley R."/>
            <person name="Ohm R."/>
            <person name="Sun H."/>
            <person name="Tunlid A."/>
            <person name="Henrissat B."/>
            <person name="Grigoriev I.V."/>
            <person name="Hibbett D.S."/>
            <person name="Martin F."/>
        </authorList>
    </citation>
    <scope>NUCLEOTIDE SEQUENCE [LARGE SCALE GENOMIC DNA]</scope>
    <source>
        <strain evidence="4">h7</strain>
    </source>
</reference>
<dbReference type="Proteomes" id="UP000053424">
    <property type="component" value="Unassembled WGS sequence"/>
</dbReference>
<dbReference type="InterPro" id="IPR000719">
    <property type="entry name" value="Prot_kinase_dom"/>
</dbReference>
<reference evidence="3 4" key="1">
    <citation type="submission" date="2014-04" db="EMBL/GenBank/DDBJ databases">
        <authorList>
            <consortium name="DOE Joint Genome Institute"/>
            <person name="Kuo A."/>
            <person name="Gay G."/>
            <person name="Dore J."/>
            <person name="Kohler A."/>
            <person name="Nagy L.G."/>
            <person name="Floudas D."/>
            <person name="Copeland A."/>
            <person name="Barry K.W."/>
            <person name="Cichocki N."/>
            <person name="Veneault-Fourrey C."/>
            <person name="LaButti K."/>
            <person name="Lindquist E.A."/>
            <person name="Lipzen A."/>
            <person name="Lundell T."/>
            <person name="Morin E."/>
            <person name="Murat C."/>
            <person name="Sun H."/>
            <person name="Tunlid A."/>
            <person name="Henrissat B."/>
            <person name="Grigoriev I.V."/>
            <person name="Hibbett D.S."/>
            <person name="Martin F."/>
            <person name="Nordberg H.P."/>
            <person name="Cantor M.N."/>
            <person name="Hua S.X."/>
        </authorList>
    </citation>
    <scope>NUCLEOTIDE SEQUENCE [LARGE SCALE GENOMIC DNA]</scope>
    <source>
        <strain evidence="4">h7</strain>
    </source>
</reference>
<evidence type="ECO:0000256" key="1">
    <source>
        <dbReference type="SAM" id="MobiDB-lite"/>
    </source>
</evidence>
<protein>
    <recommendedName>
        <fullName evidence="2">Protein kinase domain-containing protein</fullName>
    </recommendedName>
</protein>
<sequence length="309" mass="34380">MTHYHNLYQGTQGDQKVLVKSWRLMGTGESEKKRFAQKLCHGLLKWKRASSHPHILPILGISRDDSSLSPSLVVSFCHNGNVNEYLSRNQAANVLELLSGVAAGIRHLHTLDPPIIHGKIRGSNILISEENKPLLTDLCLINLPLPTELTMANTREALDDVRWMAPEVISPPTASSDSDAEDDVLHEGKNTSDPYNITAASDVHSFGMTAIELFTRHPPFAHRKHPFGVILDLTSGVRPQRPTSEPTKTPANSSNTPPFGNVTSHKNISDEIWDLITKCWAHNPLERPNMCLVESWIGVLGLQERVRWV</sequence>
<dbReference type="PANTHER" id="PTHR44329:SF214">
    <property type="entry name" value="PROTEIN KINASE DOMAIN-CONTAINING PROTEIN"/>
    <property type="match status" value="1"/>
</dbReference>
<dbReference type="Pfam" id="PF00069">
    <property type="entry name" value="Pkinase"/>
    <property type="match status" value="1"/>
</dbReference>
<keyword evidence="4" id="KW-1185">Reference proteome</keyword>
<dbReference type="GO" id="GO:0004674">
    <property type="term" value="F:protein serine/threonine kinase activity"/>
    <property type="evidence" value="ECO:0007669"/>
    <property type="project" value="TreeGrafter"/>
</dbReference>
<feature type="domain" description="Protein kinase" evidence="2">
    <location>
        <begin position="1"/>
        <end position="297"/>
    </location>
</feature>
<dbReference type="PROSITE" id="PS50011">
    <property type="entry name" value="PROTEIN_KINASE_DOM"/>
    <property type="match status" value="1"/>
</dbReference>
<proteinExistence type="predicted"/>
<gene>
    <name evidence="3" type="ORF">M413DRAFT_23458</name>
</gene>
<feature type="region of interest" description="Disordered" evidence="1">
    <location>
        <begin position="237"/>
        <end position="263"/>
    </location>
</feature>
<organism evidence="3 4">
    <name type="scientific">Hebeloma cylindrosporum</name>
    <dbReference type="NCBI Taxonomy" id="76867"/>
    <lineage>
        <taxon>Eukaryota</taxon>
        <taxon>Fungi</taxon>
        <taxon>Dikarya</taxon>
        <taxon>Basidiomycota</taxon>
        <taxon>Agaricomycotina</taxon>
        <taxon>Agaricomycetes</taxon>
        <taxon>Agaricomycetidae</taxon>
        <taxon>Agaricales</taxon>
        <taxon>Agaricineae</taxon>
        <taxon>Hymenogastraceae</taxon>
        <taxon>Hebeloma</taxon>
    </lineage>
</organism>